<evidence type="ECO:0000313" key="3">
    <source>
        <dbReference type="Proteomes" id="UP000275199"/>
    </source>
</evidence>
<name>A0ABX9XG90_9PSED</name>
<accession>A0ABX9XG90</accession>
<dbReference type="EMBL" id="RKKU01000016">
    <property type="protein sequence ID" value="ROZ83385.1"/>
    <property type="molecule type" value="Genomic_DNA"/>
</dbReference>
<organism evidence="2 3">
    <name type="scientific">Pseudomonas neustonica</name>
    <dbReference type="NCBI Taxonomy" id="2487346"/>
    <lineage>
        <taxon>Bacteria</taxon>
        <taxon>Pseudomonadati</taxon>
        <taxon>Pseudomonadota</taxon>
        <taxon>Gammaproteobacteria</taxon>
        <taxon>Pseudomonadales</taxon>
        <taxon>Pseudomonadaceae</taxon>
        <taxon>Pseudomonas</taxon>
    </lineage>
</organism>
<feature type="domain" description="YjiS-like" evidence="1">
    <location>
        <begin position="30"/>
        <end position="64"/>
    </location>
</feature>
<sequence>MKASSISIRVRALPLKIVRNRLQALAFKAWLKLRRWQQVSYERRLLLTMSDAQMKDIGVSRAEAMNEAARPFWDDKA</sequence>
<comment type="caution">
    <text evidence="2">The sequence shown here is derived from an EMBL/GenBank/DDBJ whole genome shotgun (WGS) entry which is preliminary data.</text>
</comment>
<dbReference type="Pfam" id="PF06568">
    <property type="entry name" value="YjiS-like"/>
    <property type="match status" value="1"/>
</dbReference>
<reference evidence="2 3" key="1">
    <citation type="submission" date="2018-11" db="EMBL/GenBank/DDBJ databases">
        <authorList>
            <person name="Jang G.I."/>
            <person name="Hwang C.Y."/>
        </authorList>
    </citation>
    <scope>NUCLEOTIDE SEQUENCE [LARGE SCALE GENOMIC DNA]</scope>
    <source>
        <strain evidence="2 3">SSM26</strain>
    </source>
</reference>
<protein>
    <submittedName>
        <fullName evidence="2">DUF1127 domain-containing protein</fullName>
    </submittedName>
</protein>
<dbReference type="Proteomes" id="UP000275199">
    <property type="component" value="Unassembled WGS sequence"/>
</dbReference>
<proteinExistence type="predicted"/>
<keyword evidence="3" id="KW-1185">Reference proteome</keyword>
<dbReference type="InterPro" id="IPR009506">
    <property type="entry name" value="YjiS-like"/>
</dbReference>
<dbReference type="RefSeq" id="WP_123890099.1">
    <property type="nucleotide sequence ID" value="NZ_RKKU01000016.1"/>
</dbReference>
<evidence type="ECO:0000313" key="2">
    <source>
        <dbReference type="EMBL" id="ROZ83385.1"/>
    </source>
</evidence>
<evidence type="ECO:0000259" key="1">
    <source>
        <dbReference type="Pfam" id="PF06568"/>
    </source>
</evidence>
<gene>
    <name evidence="2" type="ORF">EF096_12920</name>
</gene>